<keyword evidence="2" id="KW-1185">Reference proteome</keyword>
<organism evidence="1 2">
    <name type="scientific">Stieleria magnilauensis</name>
    <dbReference type="NCBI Taxonomy" id="2527963"/>
    <lineage>
        <taxon>Bacteria</taxon>
        <taxon>Pseudomonadati</taxon>
        <taxon>Planctomycetota</taxon>
        <taxon>Planctomycetia</taxon>
        <taxon>Pirellulales</taxon>
        <taxon>Pirellulaceae</taxon>
        <taxon>Stieleria</taxon>
    </lineage>
</organism>
<name>A0ABX5XUK9_9BACT</name>
<evidence type="ECO:0000313" key="2">
    <source>
        <dbReference type="Proteomes" id="UP000318081"/>
    </source>
</evidence>
<evidence type="ECO:0000313" key="1">
    <source>
        <dbReference type="EMBL" id="QDV85422.1"/>
    </source>
</evidence>
<dbReference type="EMBL" id="CP036432">
    <property type="protein sequence ID" value="QDV85422.1"/>
    <property type="molecule type" value="Genomic_DNA"/>
</dbReference>
<dbReference type="Proteomes" id="UP000318081">
    <property type="component" value="Chromosome"/>
</dbReference>
<reference evidence="1 2" key="1">
    <citation type="submission" date="2019-02" db="EMBL/GenBank/DDBJ databases">
        <title>Deep-cultivation of Planctomycetes and their phenomic and genomic characterization uncovers novel biology.</title>
        <authorList>
            <person name="Wiegand S."/>
            <person name="Jogler M."/>
            <person name="Boedeker C."/>
            <person name="Pinto D."/>
            <person name="Vollmers J."/>
            <person name="Rivas-Marin E."/>
            <person name="Kohn T."/>
            <person name="Peeters S.H."/>
            <person name="Heuer A."/>
            <person name="Rast P."/>
            <person name="Oberbeckmann S."/>
            <person name="Bunk B."/>
            <person name="Jeske O."/>
            <person name="Meyerdierks A."/>
            <person name="Storesund J.E."/>
            <person name="Kallscheuer N."/>
            <person name="Luecker S."/>
            <person name="Lage O.M."/>
            <person name="Pohl T."/>
            <person name="Merkel B.J."/>
            <person name="Hornburger P."/>
            <person name="Mueller R.-W."/>
            <person name="Bruemmer F."/>
            <person name="Labrenz M."/>
            <person name="Spormann A.M."/>
            <person name="Op den Camp H."/>
            <person name="Overmann J."/>
            <person name="Amann R."/>
            <person name="Jetten M.S.M."/>
            <person name="Mascher T."/>
            <person name="Medema M.H."/>
            <person name="Devos D.P."/>
            <person name="Kaster A.-K."/>
            <person name="Ovreas L."/>
            <person name="Rohde M."/>
            <person name="Galperin M.Y."/>
            <person name="Jogler C."/>
        </authorList>
    </citation>
    <scope>NUCLEOTIDE SEQUENCE [LARGE SCALE GENOMIC DNA]</scope>
    <source>
        <strain evidence="1 2">TBK1r</strain>
    </source>
</reference>
<accession>A0ABX5XUK9</accession>
<gene>
    <name evidence="1" type="primary">copB</name>
    <name evidence="1" type="ORF">TBK1r_44030</name>
</gene>
<sequence>MFRRCAGGILALNSLALLFGCGSQRGAMTRLDEIPRDPAVQTLSQTSALEKVEPDTSPPQTSLQFDSRVQEPANDWPLPVHDDGYFTFLRAEQLEYRLRDDGPDAARWETQGWFGTDYQKLWVKSEGEQSLRGQSEGEFEIQSLYSKLVAPFWDFQIGARYDRRWGPGPSKDRWFGVVGVQGFAPYEFETELALFVSEDADVSARLTATTDFLITQRLIMQPRLEAEVAVQDVAELQVGQGLNYLDMGLRFRYEIKREFAPYIGVNWKRSLGQTATLVQDDGGQVSNVAAVFGVTVWF</sequence>
<protein>
    <submittedName>
        <fullName evidence="1">Copper resistance protein B</fullName>
    </submittedName>
</protein>
<dbReference type="Pfam" id="PF05275">
    <property type="entry name" value="CopB"/>
    <property type="match status" value="1"/>
</dbReference>
<dbReference type="PROSITE" id="PS51257">
    <property type="entry name" value="PROKAR_LIPOPROTEIN"/>
    <property type="match status" value="1"/>
</dbReference>
<proteinExistence type="predicted"/>
<dbReference type="InterPro" id="IPR007939">
    <property type="entry name" value="Cu-R_B_prcur"/>
</dbReference>